<evidence type="ECO:0000313" key="4">
    <source>
        <dbReference type="Proteomes" id="UP000440614"/>
    </source>
</evidence>
<dbReference type="Proteomes" id="UP000440614">
    <property type="component" value="Unassembled WGS sequence"/>
</dbReference>
<comment type="caution">
    <text evidence="3">The sequence shown here is derived from an EMBL/GenBank/DDBJ whole genome shotgun (WGS) entry which is preliminary data.</text>
</comment>
<reference evidence="3 4" key="1">
    <citation type="journal article" date="2019" name="Nat. Med.">
        <title>A library of human gut bacterial isolates paired with longitudinal multiomics data enables mechanistic microbiome research.</title>
        <authorList>
            <person name="Poyet M."/>
            <person name="Groussin M."/>
            <person name="Gibbons S.M."/>
            <person name="Avila-Pacheco J."/>
            <person name="Jiang X."/>
            <person name="Kearney S.M."/>
            <person name="Perrotta A.R."/>
            <person name="Berdy B."/>
            <person name="Zhao S."/>
            <person name="Lieberman T.D."/>
            <person name="Swanson P.K."/>
            <person name="Smith M."/>
            <person name="Roesemann S."/>
            <person name="Alexander J.E."/>
            <person name="Rich S.A."/>
            <person name="Livny J."/>
            <person name="Vlamakis H."/>
            <person name="Clish C."/>
            <person name="Bullock K."/>
            <person name="Deik A."/>
            <person name="Scott J."/>
            <person name="Pierce K.A."/>
            <person name="Xavier R.J."/>
            <person name="Alm E.J."/>
        </authorList>
    </citation>
    <scope>NUCLEOTIDE SEQUENCE [LARGE SCALE GENOMIC DNA]</scope>
    <source>
        <strain evidence="3 4">BIOML-A188</strain>
    </source>
</reference>
<evidence type="ECO:0000313" key="3">
    <source>
        <dbReference type="EMBL" id="KAB4304345.1"/>
    </source>
</evidence>
<name>A0A6I0LZC6_BACT4</name>
<dbReference type="EMBL" id="WCSY01000051">
    <property type="protein sequence ID" value="KAB4304345.1"/>
    <property type="molecule type" value="Genomic_DNA"/>
</dbReference>
<organism evidence="3 4">
    <name type="scientific">Bacteroides thetaiotaomicron</name>
    <dbReference type="NCBI Taxonomy" id="818"/>
    <lineage>
        <taxon>Bacteria</taxon>
        <taxon>Pseudomonadati</taxon>
        <taxon>Bacteroidota</taxon>
        <taxon>Bacteroidia</taxon>
        <taxon>Bacteroidales</taxon>
        <taxon>Bacteroidaceae</taxon>
        <taxon>Bacteroides</taxon>
    </lineage>
</organism>
<keyword evidence="1" id="KW-0812">Transmembrane</keyword>
<proteinExistence type="predicted"/>
<protein>
    <submittedName>
        <fullName evidence="3">Zinc ribbon domain-containing protein</fullName>
    </submittedName>
</protein>
<keyword evidence="1" id="KW-0472">Membrane</keyword>
<dbReference type="Pfam" id="PF12773">
    <property type="entry name" value="DZR"/>
    <property type="match status" value="2"/>
</dbReference>
<sequence length="277" mass="30333">MALIKCSSCGQMISDKAKNCPKCGTPVEIPLKCEECGESVSPHSVSCPNCGAPFKSPMTQCEECGESIPPHSASCPNCGAPFKSSMIQCEKCGEMIPNDSVFCTHCGRPIKSTINHKSNISTSKLKILWKGKYAATQCSVKILINNEFIGEYSYNNGFCIEVPITSSEMSIGVVCNRIKREFRFQLSHNIDYTCNLIMPNGLSAIAGFSYELSDSNGNVRKDTDKLGIGMIILTFLVPLIGIIYYFMKKTEFPVKAKTALFCGLTATVIYLLLSYNN</sequence>
<dbReference type="RefSeq" id="WP_310505273.1">
    <property type="nucleotide sequence ID" value="NZ_JANUSI010000001.1"/>
</dbReference>
<dbReference type="AlphaFoldDB" id="A0A6I0LZC6"/>
<feature type="domain" description="DZANK-type" evidence="2">
    <location>
        <begin position="6"/>
        <end position="51"/>
    </location>
</feature>
<dbReference type="InterPro" id="IPR025874">
    <property type="entry name" value="DZR"/>
</dbReference>
<gene>
    <name evidence="3" type="ORF">GAO51_28540</name>
</gene>
<feature type="transmembrane region" description="Helical" evidence="1">
    <location>
        <begin position="226"/>
        <end position="246"/>
    </location>
</feature>
<keyword evidence="1" id="KW-1133">Transmembrane helix</keyword>
<evidence type="ECO:0000259" key="2">
    <source>
        <dbReference type="Pfam" id="PF12773"/>
    </source>
</evidence>
<feature type="domain" description="DZANK-type" evidence="2">
    <location>
        <begin position="61"/>
        <end position="107"/>
    </location>
</feature>
<feature type="transmembrane region" description="Helical" evidence="1">
    <location>
        <begin position="258"/>
        <end position="275"/>
    </location>
</feature>
<accession>A0A6I0LZC6</accession>
<evidence type="ECO:0000256" key="1">
    <source>
        <dbReference type="SAM" id="Phobius"/>
    </source>
</evidence>